<name>A0A6J7FU87_9ZZZZ</name>
<sequence>MSAPNPTTQNQTQENPMSQNDSTTNALFDVETVAVADSHEIQRIPLEDLTLAPNPRNDISEDGIDRLARMLATTGQLIPAIGYRDNGKVAIYDGQRRLLAARRTQTILEADEPGTPLTDLLVIVLAARPTPAALRRLQAQANQHEALSLADQRRQFSDCWTERAGLTTDLRIKAVCSDLGISPKFAHNLLRQIELPYELAARVSSRPVENELSVTLANDLHAIATKAPRLAAAVAEQVVDRISHDDVRRDMVGAVHRAVAQSDAKDVFARRLTLGQMVPAQAMLDEAAPHLHGADVPRAEIRRTTDLLRPVLSGETARRKDETIIDEALKTLSRTLSGTGAHVEITQEILDLANGGQSTITVRAGERNATYLVDPVLAVSLVVDVAQAGVQQLEEKRVFSAAGDQNDEELRAAADREAARRAQQRQLQENGRVRNHDLGSQLRDKVTYETLGASGRRATAQLCIAALLEQFGDLALFGAAWSDTAFEQTTPGGMGKEPMEPHVILDRLAARAMEASDPMEGVVELITTITAGALLDPDGVPRGKALGRDRMERRISRQLPVDGGADSQSPKGRVRRNLWTIAEPHLQPALRDMHQDAFAPELDGDDFRPQDLPREVSAGDLDLSGIDLGDEDDLSTFLAPPPAPADDAPEEDPENPEQQ</sequence>
<feature type="compositionally biased region" description="Acidic residues" evidence="1">
    <location>
        <begin position="647"/>
        <end position="659"/>
    </location>
</feature>
<evidence type="ECO:0000313" key="2">
    <source>
        <dbReference type="EMBL" id="CAB4897548.1"/>
    </source>
</evidence>
<dbReference type="AlphaFoldDB" id="A0A6J7FU87"/>
<dbReference type="InterPro" id="IPR036086">
    <property type="entry name" value="ParB/Sulfiredoxin_sf"/>
</dbReference>
<protein>
    <submittedName>
        <fullName evidence="2">Unannotated protein</fullName>
    </submittedName>
</protein>
<feature type="compositionally biased region" description="Basic and acidic residues" evidence="1">
    <location>
        <begin position="546"/>
        <end position="555"/>
    </location>
</feature>
<feature type="region of interest" description="Disordered" evidence="1">
    <location>
        <begin position="540"/>
        <end position="576"/>
    </location>
</feature>
<feature type="region of interest" description="Disordered" evidence="1">
    <location>
        <begin position="1"/>
        <end position="23"/>
    </location>
</feature>
<dbReference type="SUPFAM" id="SSF110849">
    <property type="entry name" value="ParB/Sulfiredoxin"/>
    <property type="match status" value="1"/>
</dbReference>
<accession>A0A6J7FU87</accession>
<feature type="region of interest" description="Disordered" evidence="1">
    <location>
        <begin position="600"/>
        <end position="659"/>
    </location>
</feature>
<feature type="compositionally biased region" description="Low complexity" evidence="1">
    <location>
        <begin position="618"/>
        <end position="627"/>
    </location>
</feature>
<proteinExistence type="predicted"/>
<reference evidence="2" key="1">
    <citation type="submission" date="2020-05" db="EMBL/GenBank/DDBJ databases">
        <authorList>
            <person name="Chiriac C."/>
            <person name="Salcher M."/>
            <person name="Ghai R."/>
            <person name="Kavagutti S V."/>
        </authorList>
    </citation>
    <scope>NUCLEOTIDE SEQUENCE</scope>
</reference>
<organism evidence="2">
    <name type="scientific">freshwater metagenome</name>
    <dbReference type="NCBI Taxonomy" id="449393"/>
    <lineage>
        <taxon>unclassified sequences</taxon>
        <taxon>metagenomes</taxon>
        <taxon>ecological metagenomes</taxon>
    </lineage>
</organism>
<feature type="compositionally biased region" description="Basic and acidic residues" evidence="1">
    <location>
        <begin position="605"/>
        <end position="614"/>
    </location>
</feature>
<evidence type="ECO:0000256" key="1">
    <source>
        <dbReference type="SAM" id="MobiDB-lite"/>
    </source>
</evidence>
<gene>
    <name evidence="2" type="ORF">UFOPK3609_00102</name>
</gene>
<dbReference type="EMBL" id="CAFBMQ010000002">
    <property type="protein sequence ID" value="CAB4897548.1"/>
    <property type="molecule type" value="Genomic_DNA"/>
</dbReference>